<keyword evidence="3 5" id="KW-0067">ATP-binding</keyword>
<dbReference type="InterPro" id="IPR049730">
    <property type="entry name" value="SNF2/RAD54-like_C"/>
</dbReference>
<keyword evidence="1" id="KW-0547">Nucleotide-binding</keyword>
<evidence type="ECO:0000256" key="1">
    <source>
        <dbReference type="ARBA" id="ARBA00022741"/>
    </source>
</evidence>
<feature type="domain" description="Helicase ATP-binding" evidence="4">
    <location>
        <begin position="603"/>
        <end position="781"/>
    </location>
</feature>
<dbReference type="InterPro" id="IPR000330">
    <property type="entry name" value="SNF2_N"/>
</dbReference>
<dbReference type="InterPro" id="IPR050628">
    <property type="entry name" value="SNF2_RAD54_helicase_TF"/>
</dbReference>
<dbReference type="PANTHER" id="PTHR45626:SF50">
    <property type="entry name" value="TRANSCRIPTION TERMINATION FACTOR 2"/>
    <property type="match status" value="1"/>
</dbReference>
<dbReference type="GO" id="GO:0005634">
    <property type="term" value="C:nucleus"/>
    <property type="evidence" value="ECO:0007669"/>
    <property type="project" value="TreeGrafter"/>
</dbReference>
<dbReference type="AlphaFoldDB" id="A0A5E4NR81"/>
<evidence type="ECO:0000256" key="3">
    <source>
        <dbReference type="ARBA" id="ARBA00022840"/>
    </source>
</evidence>
<keyword evidence="2" id="KW-0378">Hydrolase</keyword>
<gene>
    <name evidence="5" type="ORF">CINCED_3A000720</name>
</gene>
<dbReference type="GO" id="GO:0016787">
    <property type="term" value="F:hydrolase activity"/>
    <property type="evidence" value="ECO:0007669"/>
    <property type="project" value="UniProtKB-KW"/>
</dbReference>
<dbReference type="PROSITE" id="PS51192">
    <property type="entry name" value="HELICASE_ATP_BIND_1"/>
    <property type="match status" value="1"/>
</dbReference>
<keyword evidence="6" id="KW-1185">Reference proteome</keyword>
<dbReference type="GO" id="GO:0006281">
    <property type="term" value="P:DNA repair"/>
    <property type="evidence" value="ECO:0007669"/>
    <property type="project" value="TreeGrafter"/>
</dbReference>
<dbReference type="Pfam" id="PF00176">
    <property type="entry name" value="SNF2-rel_dom"/>
    <property type="match status" value="1"/>
</dbReference>
<name>A0A5E4NR81_9HEMI</name>
<organism evidence="5 6">
    <name type="scientific">Cinara cedri</name>
    <dbReference type="NCBI Taxonomy" id="506608"/>
    <lineage>
        <taxon>Eukaryota</taxon>
        <taxon>Metazoa</taxon>
        <taxon>Ecdysozoa</taxon>
        <taxon>Arthropoda</taxon>
        <taxon>Hexapoda</taxon>
        <taxon>Insecta</taxon>
        <taxon>Pterygota</taxon>
        <taxon>Neoptera</taxon>
        <taxon>Paraneoptera</taxon>
        <taxon>Hemiptera</taxon>
        <taxon>Sternorrhyncha</taxon>
        <taxon>Aphidomorpha</taxon>
        <taxon>Aphidoidea</taxon>
        <taxon>Aphididae</taxon>
        <taxon>Lachninae</taxon>
        <taxon>Cinara</taxon>
    </lineage>
</organism>
<sequence length="1122" mass="128960">MSDIYFSDQSIRKINNIKMENDKSDCAIVEELSESMNSFQYPIHFIDQSIQKINNIKIENGESNGVIFEESLESLNNFQCPLYLSDESNPKINNIKMEIDESDCVNVEELLESAESFQYPLYFSDHLAQKINNIKIENGESDGVEEISKSANSFHYPIYLSDQSIRKINNIKMENGKSNGLIVKECSESANSFQYQNVVDDQSIQKINNIKIENGESSRYGVIVEELSESANSLQYPNVIDNKSLQKIYKIKMEIDECNGLIVEEWSESANSFQYPNVFDNQSIQKINNIKLEIDESNGLIVGDGPAKNSFQDPNVLNDQSILSINKIKMEIDKRNGIIVEELVEPANSIQDPNVLNDHSIQKIHKIKMEIDESNGVTDKLEESAHSFQDPKVLSDQSVKILNTIKMEIDKSTCKNKRKHSLLSPNKSSCNNNENQLKRFARDSNKQFDEKNKLWNIDVEKIILPIQDKSYTSSSKTKTLPALSQVLIEDKFNDSEYDICESSRCCSKNIPESFGHKVIEYSPDSTTASKNLFINSNFENNVPFVPSEVVPKNPVLNNKKDPNKLVEKRKPYNVDDSDANATPKGLLVGLLPHQIRTILWLMQKETEPTCGGILVDDICLGITLTMVSFILKSLEEQQDSMCDDDKVNNGGTLIICPFFLMEQWHKEVLTNVNSTSVKICKYHQGEKNVLANQLNKYDIVITSFKCVKWDYKNNPNTSPLFNIKWKRIILDEAINIQKYNTQACISICKLSSIYRWAIVTETPIPNEEFYSLLKFIQCKPFDSLPFWKQFIDSSSNAEVPPVILTHLIQSLMQRYTKGELDQFVLPVQTVFNIEVGMSVREKDVYNQILQFSKYNLDAIKSSKQKSKKPKKVQHFLELELEKENVFPELEQFFHSFKNKELRICHMLVLQLRLRQACCHPSLIVEKLPRKVNIGRNAQETKEPIIFENTWPSSKIIAICNMIKTTLFANHGTEKLIIVSQWCSMLNLIHNYLSKNCSLKMELITRIVNIEEKNNIVRNFNSSSGPRVLFTTLKYITECDQTILIADHIFFTEAHWNPQWQSKICYRIRRVGQTKPINIYNFVCSNTLESKILEIHEERRKIAQKLYVTGNYSQENIVHLLSG</sequence>
<reference evidence="5 6" key="1">
    <citation type="submission" date="2019-08" db="EMBL/GenBank/DDBJ databases">
        <authorList>
            <person name="Alioto T."/>
            <person name="Alioto T."/>
            <person name="Gomez Garrido J."/>
        </authorList>
    </citation>
    <scope>NUCLEOTIDE SEQUENCE [LARGE SCALE GENOMIC DNA]</scope>
</reference>
<dbReference type="Gene3D" id="3.40.50.300">
    <property type="entry name" value="P-loop containing nucleotide triphosphate hydrolases"/>
    <property type="match status" value="1"/>
</dbReference>
<proteinExistence type="predicted"/>
<dbReference type="InterPro" id="IPR027417">
    <property type="entry name" value="P-loop_NTPase"/>
</dbReference>
<dbReference type="InterPro" id="IPR038718">
    <property type="entry name" value="SNF2-like_sf"/>
</dbReference>
<dbReference type="CDD" id="cd18793">
    <property type="entry name" value="SF2_C_SNF"/>
    <property type="match status" value="1"/>
</dbReference>
<dbReference type="SUPFAM" id="SSF52540">
    <property type="entry name" value="P-loop containing nucleoside triphosphate hydrolases"/>
    <property type="match status" value="2"/>
</dbReference>
<dbReference type="Proteomes" id="UP000325440">
    <property type="component" value="Unassembled WGS sequence"/>
</dbReference>
<keyword evidence="5" id="KW-0347">Helicase</keyword>
<dbReference type="GO" id="GO:0004386">
    <property type="term" value="F:helicase activity"/>
    <property type="evidence" value="ECO:0007669"/>
    <property type="project" value="UniProtKB-KW"/>
</dbReference>
<dbReference type="EMBL" id="CABPRJ010002398">
    <property type="protein sequence ID" value="VVC45291.1"/>
    <property type="molecule type" value="Genomic_DNA"/>
</dbReference>
<evidence type="ECO:0000313" key="5">
    <source>
        <dbReference type="EMBL" id="VVC45291.1"/>
    </source>
</evidence>
<protein>
    <submittedName>
        <fullName evidence="5">Helicase superfamily 1/2, ATP-binding domain,Helicase, C-terminal,P-loop containing nucleoside</fullName>
    </submittedName>
</protein>
<accession>A0A5E4NR81</accession>
<dbReference type="OrthoDB" id="423559at2759"/>
<dbReference type="InterPro" id="IPR014001">
    <property type="entry name" value="Helicase_ATP-bd"/>
</dbReference>
<dbReference type="Gene3D" id="3.40.50.10810">
    <property type="entry name" value="Tandem AAA-ATPase domain"/>
    <property type="match status" value="1"/>
</dbReference>
<evidence type="ECO:0000259" key="4">
    <source>
        <dbReference type="PROSITE" id="PS51192"/>
    </source>
</evidence>
<evidence type="ECO:0000313" key="6">
    <source>
        <dbReference type="Proteomes" id="UP000325440"/>
    </source>
</evidence>
<dbReference type="GO" id="GO:0008094">
    <property type="term" value="F:ATP-dependent activity, acting on DNA"/>
    <property type="evidence" value="ECO:0007669"/>
    <property type="project" value="TreeGrafter"/>
</dbReference>
<dbReference type="PANTHER" id="PTHR45626">
    <property type="entry name" value="TRANSCRIPTION TERMINATION FACTOR 2-RELATED"/>
    <property type="match status" value="1"/>
</dbReference>
<dbReference type="GO" id="GO:0005524">
    <property type="term" value="F:ATP binding"/>
    <property type="evidence" value="ECO:0007669"/>
    <property type="project" value="UniProtKB-KW"/>
</dbReference>
<dbReference type="SMART" id="SM00487">
    <property type="entry name" value="DEXDc"/>
    <property type="match status" value="1"/>
</dbReference>
<evidence type="ECO:0000256" key="2">
    <source>
        <dbReference type="ARBA" id="ARBA00022801"/>
    </source>
</evidence>